<dbReference type="Pfam" id="PF01274">
    <property type="entry name" value="MS_TIM-barrel"/>
    <property type="match status" value="1"/>
</dbReference>
<dbReference type="GO" id="GO:0006099">
    <property type="term" value="P:tricarboxylic acid cycle"/>
    <property type="evidence" value="ECO:0007669"/>
    <property type="project" value="UniProtKB-KW"/>
</dbReference>
<comment type="catalytic activity">
    <reaction evidence="5">
        <text>glyoxylate + acetyl-CoA + H2O = (S)-malate + CoA + H(+)</text>
        <dbReference type="Rhea" id="RHEA:18181"/>
        <dbReference type="ChEBI" id="CHEBI:15377"/>
        <dbReference type="ChEBI" id="CHEBI:15378"/>
        <dbReference type="ChEBI" id="CHEBI:15589"/>
        <dbReference type="ChEBI" id="CHEBI:36655"/>
        <dbReference type="ChEBI" id="CHEBI:57287"/>
        <dbReference type="ChEBI" id="CHEBI:57288"/>
        <dbReference type="EC" id="2.3.3.9"/>
    </reaction>
</comment>
<dbReference type="EMBL" id="ODYU01008456">
    <property type="protein sequence ID" value="SOQ52083.1"/>
    <property type="molecule type" value="Genomic_DNA"/>
</dbReference>
<dbReference type="InterPro" id="IPR048355">
    <property type="entry name" value="MS_C"/>
</dbReference>
<accession>A0A2H1WG83</accession>
<dbReference type="Pfam" id="PF20659">
    <property type="entry name" value="MS_C"/>
    <property type="match status" value="1"/>
</dbReference>
<dbReference type="InterPro" id="IPR006252">
    <property type="entry name" value="Malate_synthA"/>
</dbReference>
<evidence type="ECO:0000259" key="6">
    <source>
        <dbReference type="Pfam" id="PF01274"/>
    </source>
</evidence>
<keyword evidence="2" id="KW-0329">Glyoxylate bypass</keyword>
<dbReference type="SUPFAM" id="SSF51645">
    <property type="entry name" value="Malate synthase G"/>
    <property type="match status" value="2"/>
</dbReference>
<dbReference type="PANTHER" id="PTHR42902:SF2">
    <property type="entry name" value="MALATE SYNTHASE"/>
    <property type="match status" value="1"/>
</dbReference>
<feature type="domain" description="Malate synthase C-terminal" evidence="7">
    <location>
        <begin position="531"/>
        <end position="609"/>
    </location>
</feature>
<proteinExistence type="predicted"/>
<evidence type="ECO:0000256" key="2">
    <source>
        <dbReference type="ARBA" id="ARBA00022435"/>
    </source>
</evidence>
<protein>
    <recommendedName>
        <fullName evidence="1">malate synthase</fullName>
        <ecNumber evidence="1">2.3.3.9</ecNumber>
    </recommendedName>
</protein>
<dbReference type="FunFam" id="1.20.1220.12:FF:000001">
    <property type="entry name" value="Malate synthase"/>
    <property type="match status" value="1"/>
</dbReference>
<dbReference type="InterPro" id="IPR046363">
    <property type="entry name" value="MS_N_TIM-barrel_dom"/>
</dbReference>
<evidence type="ECO:0000256" key="4">
    <source>
        <dbReference type="ARBA" id="ARBA00022679"/>
    </source>
</evidence>
<dbReference type="PANTHER" id="PTHR42902">
    <property type="entry name" value="MALATE SYNTHASE"/>
    <property type="match status" value="1"/>
</dbReference>
<reference evidence="8" key="1">
    <citation type="submission" date="2016-07" db="EMBL/GenBank/DDBJ databases">
        <authorList>
            <person name="Bretaudeau A."/>
        </authorList>
    </citation>
    <scope>NUCLEOTIDE SEQUENCE</scope>
    <source>
        <strain evidence="8">Rice</strain>
        <tissue evidence="8">Whole body</tissue>
    </source>
</reference>
<dbReference type="Gene3D" id="3.20.20.360">
    <property type="entry name" value="Malate synthase, domain 3"/>
    <property type="match status" value="1"/>
</dbReference>
<evidence type="ECO:0000259" key="7">
    <source>
        <dbReference type="Pfam" id="PF20659"/>
    </source>
</evidence>
<evidence type="ECO:0000256" key="3">
    <source>
        <dbReference type="ARBA" id="ARBA00022532"/>
    </source>
</evidence>
<keyword evidence="3" id="KW-0816">Tricarboxylic acid cycle</keyword>
<dbReference type="GO" id="GO:0006097">
    <property type="term" value="P:glyoxylate cycle"/>
    <property type="evidence" value="ECO:0007669"/>
    <property type="project" value="UniProtKB-KW"/>
</dbReference>
<dbReference type="GO" id="GO:0004474">
    <property type="term" value="F:malate synthase activity"/>
    <property type="evidence" value="ECO:0007669"/>
    <property type="project" value="UniProtKB-EC"/>
</dbReference>
<organism evidence="8">
    <name type="scientific">Spodoptera frugiperda</name>
    <name type="common">Fall armyworm</name>
    <dbReference type="NCBI Taxonomy" id="7108"/>
    <lineage>
        <taxon>Eukaryota</taxon>
        <taxon>Metazoa</taxon>
        <taxon>Ecdysozoa</taxon>
        <taxon>Arthropoda</taxon>
        <taxon>Hexapoda</taxon>
        <taxon>Insecta</taxon>
        <taxon>Pterygota</taxon>
        <taxon>Neoptera</taxon>
        <taxon>Endopterygota</taxon>
        <taxon>Lepidoptera</taxon>
        <taxon>Glossata</taxon>
        <taxon>Ditrysia</taxon>
        <taxon>Noctuoidea</taxon>
        <taxon>Noctuidae</taxon>
        <taxon>Amphipyrinae</taxon>
        <taxon>Spodoptera</taxon>
    </lineage>
</organism>
<dbReference type="InterPro" id="IPR011076">
    <property type="entry name" value="Malate_synth_sf"/>
</dbReference>
<evidence type="ECO:0000256" key="5">
    <source>
        <dbReference type="ARBA" id="ARBA00047918"/>
    </source>
</evidence>
<dbReference type="FunFam" id="3.20.20.360:FF:000001">
    <property type="entry name" value="Malate synthase"/>
    <property type="match status" value="1"/>
</dbReference>
<evidence type="ECO:0000313" key="8">
    <source>
        <dbReference type="EMBL" id="SOQ52083.1"/>
    </source>
</evidence>
<dbReference type="GO" id="GO:0005737">
    <property type="term" value="C:cytoplasm"/>
    <property type="evidence" value="ECO:0007669"/>
    <property type="project" value="TreeGrafter"/>
</dbReference>
<name>A0A2H1WG83_SPOFR</name>
<dbReference type="InterPro" id="IPR044856">
    <property type="entry name" value="Malate_synth_C_sf"/>
</dbReference>
<gene>
    <name evidence="8" type="ORF">SFRICE_012730</name>
</gene>
<evidence type="ECO:0000256" key="1">
    <source>
        <dbReference type="ARBA" id="ARBA00012636"/>
    </source>
</evidence>
<dbReference type="EC" id="2.3.3.9" evidence="1"/>
<keyword evidence="4" id="KW-0808">Transferase</keyword>
<sequence>MPDKNNKVLFLQSAPPKFEEIQKSIFNDGAVDFIWRIHKTFEKQIEQLYKDRLQRTVITQTLSTLDFKKSPERCDKSWTIAPLPPRLQNRHLDLGDVSASNTAHFVSSLNEDVQGIQVDFDDGHCPTWKNQLQAYQNIKLAVTGKLLGAPVTITTSPILMLRPRAWNMIEHNILIEGKEAIGPLVDFAILMYHNGKLLYEANSGPYFYLSKLEGASEASLWNEIFVWAQNELGLPQGTIKACVLIENIVSSFELEEILYALREHSLGLNCGIWDYCASIISKFGDREEFLLPDRNKYVNMDRHFLSSYMKLVVGTCHARGAPATGGMAAAMLKPGSDVNDKESKVIITKILAAKLKEIECGVDGFMVYDARVVPQINEWENHPMTSPALGEARGSVRLSVTKNHPVPSPALSRSPGNLLRCPQLRIGHQPCWAPSVVVGLFEARNATRRTHGSGSGGELPLLALRRPALRYGGRRSSRDPRRPECLLRRLGHEEDRSLWKKSGATPNQISKKIEVNVTAQDLLSIPRDGVTLQGLRHNVAISILFIYYWLAGIGHFFYSGNVEDSATAEISRFQIWQWIRFSPPLEDDPKVHVTAKLVEKTAASFAAHAHKNLCRSNAERKRLTAARYMCMELFLCRHPPEFITSYLNDNHKFRTLHNKALLSNL</sequence>
<dbReference type="InterPro" id="IPR001465">
    <property type="entry name" value="Malate_synthase_TIM"/>
</dbReference>
<feature type="domain" description="Malate synthase TIM barrel" evidence="6">
    <location>
        <begin position="159"/>
        <end position="385"/>
    </location>
</feature>
<dbReference type="Gene3D" id="1.20.1220.12">
    <property type="entry name" value="Malate synthase, domain III"/>
    <property type="match status" value="1"/>
</dbReference>
<dbReference type="AlphaFoldDB" id="A0A2H1WG83"/>